<keyword evidence="12 13" id="KW-0472">Membrane</keyword>
<evidence type="ECO:0000256" key="3">
    <source>
        <dbReference type="ARBA" id="ARBA00012438"/>
    </source>
</evidence>
<evidence type="ECO:0000256" key="8">
    <source>
        <dbReference type="ARBA" id="ARBA00022777"/>
    </source>
</evidence>
<keyword evidence="5" id="KW-0808">Transferase</keyword>
<keyword evidence="4" id="KW-0597">Phosphoprotein</keyword>
<dbReference type="GO" id="GO:0005886">
    <property type="term" value="C:plasma membrane"/>
    <property type="evidence" value="ECO:0007669"/>
    <property type="project" value="TreeGrafter"/>
</dbReference>
<dbReference type="PANTHER" id="PTHR45436">
    <property type="entry name" value="SENSOR HISTIDINE KINASE YKOH"/>
    <property type="match status" value="1"/>
</dbReference>
<dbReference type="SMART" id="SM00388">
    <property type="entry name" value="HisKA"/>
    <property type="match status" value="1"/>
</dbReference>
<dbReference type="GO" id="GO:0000155">
    <property type="term" value="F:phosphorelay sensor kinase activity"/>
    <property type="evidence" value="ECO:0007669"/>
    <property type="project" value="InterPro"/>
</dbReference>
<keyword evidence="9" id="KW-0067">ATP-binding</keyword>
<dbReference type="EMBL" id="CP011129">
    <property type="protein sequence ID" value="ALN80769.1"/>
    <property type="molecule type" value="Genomic_DNA"/>
</dbReference>
<dbReference type="STRING" id="84531.LA76x_2639"/>
<evidence type="ECO:0000256" key="4">
    <source>
        <dbReference type="ARBA" id="ARBA00022553"/>
    </source>
</evidence>
<evidence type="ECO:0000256" key="2">
    <source>
        <dbReference type="ARBA" id="ARBA00004141"/>
    </source>
</evidence>
<dbReference type="CDD" id="cd00082">
    <property type="entry name" value="HisKA"/>
    <property type="match status" value="1"/>
</dbReference>
<evidence type="ECO:0000256" key="5">
    <source>
        <dbReference type="ARBA" id="ARBA00022679"/>
    </source>
</evidence>
<feature type="transmembrane region" description="Helical" evidence="13">
    <location>
        <begin position="21"/>
        <end position="43"/>
    </location>
</feature>
<comment type="subcellular location">
    <subcellularLocation>
        <location evidence="2">Membrane</location>
        <topology evidence="2">Multi-pass membrane protein</topology>
    </subcellularLocation>
</comment>
<dbReference type="Pfam" id="PF02518">
    <property type="entry name" value="HATPase_c"/>
    <property type="match status" value="1"/>
</dbReference>
<evidence type="ECO:0000256" key="12">
    <source>
        <dbReference type="ARBA" id="ARBA00023136"/>
    </source>
</evidence>
<dbReference type="AlphaFoldDB" id="A0A0S2FB64"/>
<evidence type="ECO:0000259" key="14">
    <source>
        <dbReference type="PROSITE" id="PS50109"/>
    </source>
</evidence>
<dbReference type="Pfam" id="PF00512">
    <property type="entry name" value="HisKA"/>
    <property type="match status" value="1"/>
</dbReference>
<dbReference type="Gene3D" id="3.30.565.10">
    <property type="entry name" value="Histidine kinase-like ATPase, C-terminal domain"/>
    <property type="match status" value="1"/>
</dbReference>
<dbReference type="InterPro" id="IPR005467">
    <property type="entry name" value="His_kinase_dom"/>
</dbReference>
<dbReference type="PATRIC" id="fig|84531.7.peg.2950"/>
<dbReference type="InterPro" id="IPR003661">
    <property type="entry name" value="HisK_dim/P_dom"/>
</dbReference>
<gene>
    <name evidence="15" type="ORF">LA76x_2639</name>
</gene>
<protein>
    <recommendedName>
        <fullName evidence="3">histidine kinase</fullName>
        <ecNumber evidence="3">2.7.13.3</ecNumber>
    </recommendedName>
</protein>
<reference evidence="15 16" key="1">
    <citation type="journal article" date="2015" name="BMC Genomics">
        <title>Comparative genomics and metabolic profiling of the genus Lysobacter.</title>
        <authorList>
            <person name="de Bruijn I."/>
            <person name="Cheng X."/>
            <person name="de Jager V."/>
            <person name="Exposito R.G."/>
            <person name="Watrous J."/>
            <person name="Patel N."/>
            <person name="Postma J."/>
            <person name="Dorrestein P.C."/>
            <person name="Kobayashi D."/>
            <person name="Raaijmakers J.M."/>
        </authorList>
    </citation>
    <scope>NUCLEOTIDE SEQUENCE [LARGE SCALE GENOMIC DNA]</scope>
    <source>
        <strain evidence="15 16">76</strain>
    </source>
</reference>
<dbReference type="KEGG" id="lab:LA76x_2639"/>
<keyword evidence="8 15" id="KW-0418">Kinase</keyword>
<dbReference type="Proteomes" id="UP000060787">
    <property type="component" value="Chromosome"/>
</dbReference>
<keyword evidence="11" id="KW-0902">Two-component regulatory system</keyword>
<dbReference type="RefSeq" id="WP_057917988.1">
    <property type="nucleotide sequence ID" value="NZ_CP011129.1"/>
</dbReference>
<proteinExistence type="predicted"/>
<evidence type="ECO:0000256" key="10">
    <source>
        <dbReference type="ARBA" id="ARBA00022989"/>
    </source>
</evidence>
<dbReference type="InterPro" id="IPR036097">
    <property type="entry name" value="HisK_dim/P_sf"/>
</dbReference>
<organism evidence="15 16">
    <name type="scientific">Lysobacter antibioticus</name>
    <dbReference type="NCBI Taxonomy" id="84531"/>
    <lineage>
        <taxon>Bacteria</taxon>
        <taxon>Pseudomonadati</taxon>
        <taxon>Pseudomonadota</taxon>
        <taxon>Gammaproteobacteria</taxon>
        <taxon>Lysobacterales</taxon>
        <taxon>Lysobacteraceae</taxon>
        <taxon>Lysobacter</taxon>
    </lineage>
</organism>
<feature type="domain" description="Histidine kinase" evidence="14">
    <location>
        <begin position="216"/>
        <end position="410"/>
    </location>
</feature>
<dbReference type="EC" id="2.7.13.3" evidence="3"/>
<dbReference type="InterPro" id="IPR003594">
    <property type="entry name" value="HATPase_dom"/>
</dbReference>
<keyword evidence="6 13" id="KW-0812">Transmembrane</keyword>
<name>A0A0S2FB64_LYSAN</name>
<dbReference type="PRINTS" id="PR00344">
    <property type="entry name" value="BCTRLSENSOR"/>
</dbReference>
<dbReference type="CDD" id="cd00075">
    <property type="entry name" value="HATPase"/>
    <property type="match status" value="1"/>
</dbReference>
<evidence type="ECO:0000256" key="7">
    <source>
        <dbReference type="ARBA" id="ARBA00022741"/>
    </source>
</evidence>
<dbReference type="SMART" id="SM00387">
    <property type="entry name" value="HATPase_c"/>
    <property type="match status" value="1"/>
</dbReference>
<dbReference type="GO" id="GO:0005524">
    <property type="term" value="F:ATP binding"/>
    <property type="evidence" value="ECO:0007669"/>
    <property type="project" value="UniProtKB-KW"/>
</dbReference>
<dbReference type="PROSITE" id="PS50109">
    <property type="entry name" value="HIS_KIN"/>
    <property type="match status" value="1"/>
</dbReference>
<dbReference type="SUPFAM" id="SSF55874">
    <property type="entry name" value="ATPase domain of HSP90 chaperone/DNA topoisomerase II/histidine kinase"/>
    <property type="match status" value="1"/>
</dbReference>
<keyword evidence="16" id="KW-1185">Reference proteome</keyword>
<keyword evidence="7" id="KW-0547">Nucleotide-binding</keyword>
<comment type="catalytic activity">
    <reaction evidence="1">
        <text>ATP + protein L-histidine = ADP + protein N-phospho-L-histidine.</text>
        <dbReference type="EC" id="2.7.13.3"/>
    </reaction>
</comment>
<dbReference type="PANTHER" id="PTHR45436:SF14">
    <property type="entry name" value="SENSOR PROTEIN QSEC"/>
    <property type="match status" value="1"/>
</dbReference>
<evidence type="ECO:0000256" key="13">
    <source>
        <dbReference type="SAM" id="Phobius"/>
    </source>
</evidence>
<evidence type="ECO:0000256" key="11">
    <source>
        <dbReference type="ARBA" id="ARBA00023012"/>
    </source>
</evidence>
<dbReference type="SUPFAM" id="SSF47384">
    <property type="entry name" value="Homodimeric domain of signal transducing histidine kinase"/>
    <property type="match status" value="1"/>
</dbReference>
<dbReference type="Gene3D" id="1.10.287.130">
    <property type="match status" value="1"/>
</dbReference>
<keyword evidence="10 13" id="KW-1133">Transmembrane helix</keyword>
<evidence type="ECO:0000313" key="15">
    <source>
        <dbReference type="EMBL" id="ALN80769.1"/>
    </source>
</evidence>
<sequence length="410" mass="44070">MPRRSREQALRSLHLRLTAGWTLAWLLCVATLCIVAIGVHARLSQLDFESRMQLRATAIYGLTWFDERGVFHDEVLRKEPGVLDAGSDVWVIAPGPPNRVLLQPAQPHFDLASPAALAASVLRDGDFADDGRDRRGRPYRLQAKLTYDHADRPIAAILVVADPGARDAAQAAFVRWTLLVVAVLAAIGVLVGNALARRSLRPVVQSFEMQERFIAAAAHELRTPVAGLLALCESADAGEAPPTQTLGRVNRIAAQTAGLVDKLLLLARLDSANAQVAAEQVRLDLLVEAVLPEDGSVSLDASESVIQADPRLVQIAVRNLVENALAHGTADRAHEPVAVTVRDRTVVVEDRGSGFPAELMQQLTEPFVARAASPGSGLGLSIVQHIAQLHGGRLRLENRTGGGARAILRL</sequence>
<dbReference type="InterPro" id="IPR036890">
    <property type="entry name" value="HATPase_C_sf"/>
</dbReference>
<dbReference type="InterPro" id="IPR004358">
    <property type="entry name" value="Sig_transdc_His_kin-like_C"/>
</dbReference>
<evidence type="ECO:0000256" key="9">
    <source>
        <dbReference type="ARBA" id="ARBA00022840"/>
    </source>
</evidence>
<feature type="transmembrane region" description="Helical" evidence="13">
    <location>
        <begin position="173"/>
        <end position="196"/>
    </location>
</feature>
<evidence type="ECO:0000256" key="6">
    <source>
        <dbReference type="ARBA" id="ARBA00022692"/>
    </source>
</evidence>
<dbReference type="OrthoDB" id="9804645at2"/>
<evidence type="ECO:0000256" key="1">
    <source>
        <dbReference type="ARBA" id="ARBA00000085"/>
    </source>
</evidence>
<dbReference type="eggNOG" id="COG2205">
    <property type="taxonomic scope" value="Bacteria"/>
</dbReference>
<evidence type="ECO:0000313" key="16">
    <source>
        <dbReference type="Proteomes" id="UP000060787"/>
    </source>
</evidence>
<dbReference type="InterPro" id="IPR050428">
    <property type="entry name" value="TCS_sensor_his_kinase"/>
</dbReference>
<dbReference type="KEGG" id="laq:GLA29479_3011"/>
<accession>A0A0S2FB64</accession>